<comment type="caution">
    <text evidence="2">The sequence shown here is derived from an EMBL/GenBank/DDBJ whole genome shotgun (WGS) entry which is preliminary data.</text>
</comment>
<reference evidence="2" key="1">
    <citation type="submission" date="2020-11" db="EMBL/GenBank/DDBJ databases">
        <authorList>
            <consortium name="DOE Joint Genome Institute"/>
            <person name="Ahrendt S."/>
            <person name="Riley R."/>
            <person name="Andreopoulos W."/>
            <person name="Labutti K."/>
            <person name="Pangilinan J."/>
            <person name="Ruiz-Duenas F.J."/>
            <person name="Barrasa J.M."/>
            <person name="Sanchez-Garcia M."/>
            <person name="Camarero S."/>
            <person name="Miyauchi S."/>
            <person name="Serrano A."/>
            <person name="Linde D."/>
            <person name="Babiker R."/>
            <person name="Drula E."/>
            <person name="Ayuso-Fernandez I."/>
            <person name="Pacheco R."/>
            <person name="Padilla G."/>
            <person name="Ferreira P."/>
            <person name="Barriuso J."/>
            <person name="Kellner H."/>
            <person name="Castanera R."/>
            <person name="Alfaro M."/>
            <person name="Ramirez L."/>
            <person name="Pisabarro A.G."/>
            <person name="Kuo A."/>
            <person name="Tritt A."/>
            <person name="Lipzen A."/>
            <person name="He G."/>
            <person name="Yan M."/>
            <person name="Ng V."/>
            <person name="Cullen D."/>
            <person name="Martin F."/>
            <person name="Rosso M.-N."/>
            <person name="Henrissat B."/>
            <person name="Hibbett D."/>
            <person name="Martinez A.T."/>
            <person name="Grigoriev I.V."/>
        </authorList>
    </citation>
    <scope>NUCLEOTIDE SEQUENCE</scope>
    <source>
        <strain evidence="2">CBS 247.69</strain>
    </source>
</reference>
<name>A0A9P5YC69_9AGAR</name>
<accession>A0A9P5YC69</accession>
<keyword evidence="1" id="KW-1133">Transmembrane helix</keyword>
<gene>
    <name evidence="2" type="ORF">BDZ94DRAFT_427511</name>
</gene>
<dbReference type="AlphaFoldDB" id="A0A9P5YC69"/>
<keyword evidence="1" id="KW-0472">Membrane</keyword>
<proteinExistence type="predicted"/>
<feature type="transmembrane region" description="Helical" evidence="1">
    <location>
        <begin position="6"/>
        <end position="24"/>
    </location>
</feature>
<sequence length="130" mass="14883">MHWNRLTTIVSMFYTLHLGALWVLKNCNQTHMRCAEPNNVQAPDHTRTPIYLPDMILLLVVHMEHVGLGRNLYEAPTRSGKAINGFIHVEDRSRTLLHNNSKQRSVSMIGWPKIDLGLLDKIQMLACSQV</sequence>
<organism evidence="2 3">
    <name type="scientific">Collybia nuda</name>
    <dbReference type="NCBI Taxonomy" id="64659"/>
    <lineage>
        <taxon>Eukaryota</taxon>
        <taxon>Fungi</taxon>
        <taxon>Dikarya</taxon>
        <taxon>Basidiomycota</taxon>
        <taxon>Agaricomycotina</taxon>
        <taxon>Agaricomycetes</taxon>
        <taxon>Agaricomycetidae</taxon>
        <taxon>Agaricales</taxon>
        <taxon>Tricholomatineae</taxon>
        <taxon>Clitocybaceae</taxon>
        <taxon>Collybia</taxon>
    </lineage>
</organism>
<dbReference type="EMBL" id="MU150250">
    <property type="protein sequence ID" value="KAF9464990.1"/>
    <property type="molecule type" value="Genomic_DNA"/>
</dbReference>
<evidence type="ECO:0000313" key="3">
    <source>
        <dbReference type="Proteomes" id="UP000807353"/>
    </source>
</evidence>
<evidence type="ECO:0000256" key="1">
    <source>
        <dbReference type="SAM" id="Phobius"/>
    </source>
</evidence>
<keyword evidence="3" id="KW-1185">Reference proteome</keyword>
<dbReference type="Proteomes" id="UP000807353">
    <property type="component" value="Unassembled WGS sequence"/>
</dbReference>
<evidence type="ECO:0000313" key="2">
    <source>
        <dbReference type="EMBL" id="KAF9464990.1"/>
    </source>
</evidence>
<protein>
    <submittedName>
        <fullName evidence="2">Uncharacterized protein</fullName>
    </submittedName>
</protein>
<keyword evidence="1" id="KW-0812">Transmembrane</keyword>